<feature type="transmembrane region" description="Helical" evidence="1">
    <location>
        <begin position="146"/>
        <end position="166"/>
    </location>
</feature>
<evidence type="ECO:0000313" key="2">
    <source>
        <dbReference type="EMBL" id="MFC5004521.1"/>
    </source>
</evidence>
<dbReference type="RefSeq" id="WP_380124499.1">
    <property type="nucleotide sequence ID" value="NZ_JBHSIU010000066.1"/>
</dbReference>
<evidence type="ECO:0000256" key="1">
    <source>
        <dbReference type="SAM" id="Phobius"/>
    </source>
</evidence>
<proteinExistence type="predicted"/>
<dbReference type="Proteomes" id="UP001595912">
    <property type="component" value="Unassembled WGS sequence"/>
</dbReference>
<name>A0ABV9W9R7_9ACTN</name>
<feature type="transmembrane region" description="Helical" evidence="1">
    <location>
        <begin position="104"/>
        <end position="126"/>
    </location>
</feature>
<feature type="transmembrane region" description="Helical" evidence="1">
    <location>
        <begin position="6"/>
        <end position="24"/>
    </location>
</feature>
<organism evidence="2 3">
    <name type="scientific">Dactylosporangium cerinum</name>
    <dbReference type="NCBI Taxonomy" id="1434730"/>
    <lineage>
        <taxon>Bacteria</taxon>
        <taxon>Bacillati</taxon>
        <taxon>Actinomycetota</taxon>
        <taxon>Actinomycetes</taxon>
        <taxon>Micromonosporales</taxon>
        <taxon>Micromonosporaceae</taxon>
        <taxon>Dactylosporangium</taxon>
    </lineage>
</organism>
<keyword evidence="1" id="KW-0472">Membrane</keyword>
<dbReference type="Pfam" id="PF10067">
    <property type="entry name" value="DUF2306"/>
    <property type="match status" value="1"/>
</dbReference>
<accession>A0ABV9W9R7</accession>
<dbReference type="InterPro" id="IPR018750">
    <property type="entry name" value="DUF2306_membrane"/>
</dbReference>
<feature type="transmembrane region" description="Helical" evidence="1">
    <location>
        <begin position="72"/>
        <end position="92"/>
    </location>
</feature>
<reference evidence="3" key="1">
    <citation type="journal article" date="2019" name="Int. J. Syst. Evol. Microbiol.">
        <title>The Global Catalogue of Microorganisms (GCM) 10K type strain sequencing project: providing services to taxonomists for standard genome sequencing and annotation.</title>
        <authorList>
            <consortium name="The Broad Institute Genomics Platform"/>
            <consortium name="The Broad Institute Genome Sequencing Center for Infectious Disease"/>
            <person name="Wu L."/>
            <person name="Ma J."/>
        </authorList>
    </citation>
    <scope>NUCLEOTIDE SEQUENCE [LARGE SCALE GENOMIC DNA]</scope>
    <source>
        <strain evidence="3">CGMCC 4.7152</strain>
    </source>
</reference>
<dbReference type="EMBL" id="JBHSIU010000066">
    <property type="protein sequence ID" value="MFC5004521.1"/>
    <property type="molecule type" value="Genomic_DNA"/>
</dbReference>
<keyword evidence="1" id="KW-0812">Transmembrane</keyword>
<feature type="transmembrane region" description="Helical" evidence="1">
    <location>
        <begin position="45"/>
        <end position="66"/>
    </location>
</feature>
<gene>
    <name evidence="2" type="ORF">ACFPIJ_42690</name>
</gene>
<comment type="caution">
    <text evidence="2">The sequence shown here is derived from an EMBL/GenBank/DDBJ whole genome shotgun (WGS) entry which is preliminary data.</text>
</comment>
<evidence type="ECO:0000313" key="3">
    <source>
        <dbReference type="Proteomes" id="UP001595912"/>
    </source>
</evidence>
<keyword evidence="3" id="KW-1185">Reference proteome</keyword>
<sequence>MPDGVQYWVLVAHVLTATVALVVGPAQFIPRIRARRGVHRALGRTYLLAGVLPAGLTAIPVALWSGHLLTQLSLTTAAVLWLVTGGLAYRAARRRDFAAHRRWMLRNYALTFLAVTSRILVPVLLLSRIPFGGAGVGSIGEDAPSMIPIGQTLGWIINLALVEVLIRRRRCHPGRAT</sequence>
<keyword evidence="1" id="KW-1133">Transmembrane helix</keyword>
<protein>
    <submittedName>
        <fullName evidence="2">DUF2306 domain-containing protein</fullName>
    </submittedName>
</protein>